<organism evidence="4 5">
    <name type="scientific">Trifolium medium</name>
    <dbReference type="NCBI Taxonomy" id="97028"/>
    <lineage>
        <taxon>Eukaryota</taxon>
        <taxon>Viridiplantae</taxon>
        <taxon>Streptophyta</taxon>
        <taxon>Embryophyta</taxon>
        <taxon>Tracheophyta</taxon>
        <taxon>Spermatophyta</taxon>
        <taxon>Magnoliopsida</taxon>
        <taxon>eudicotyledons</taxon>
        <taxon>Gunneridae</taxon>
        <taxon>Pentapetalae</taxon>
        <taxon>rosids</taxon>
        <taxon>fabids</taxon>
        <taxon>Fabales</taxon>
        <taxon>Fabaceae</taxon>
        <taxon>Papilionoideae</taxon>
        <taxon>50 kb inversion clade</taxon>
        <taxon>NPAAA clade</taxon>
        <taxon>Hologalegina</taxon>
        <taxon>IRL clade</taxon>
        <taxon>Trifolieae</taxon>
        <taxon>Trifolium</taxon>
    </lineage>
</organism>
<evidence type="ECO:0000313" key="5">
    <source>
        <dbReference type="Proteomes" id="UP000265520"/>
    </source>
</evidence>
<evidence type="ECO:0000256" key="1">
    <source>
        <dbReference type="PROSITE-ProRule" id="PRU00047"/>
    </source>
</evidence>
<dbReference type="AlphaFoldDB" id="A0A392S9A7"/>
<sequence>RFQGGLRYELQDAVVPLGIRHFQVLVEKCQEIEDMRSNRMNLLGNSGVGGPSRPSHQSQNRGRQGTKPYNRPQNNRGSNRSANQGTRGNQAREKLTCFKCGEEGHYASEC</sequence>
<name>A0A392S9A7_9FABA</name>
<accession>A0A392S9A7</accession>
<dbReference type="GO" id="GO:0008270">
    <property type="term" value="F:zinc ion binding"/>
    <property type="evidence" value="ECO:0007669"/>
    <property type="project" value="UniProtKB-KW"/>
</dbReference>
<protein>
    <submittedName>
        <fullName evidence="4">TIR-NBS-LRR resistance protein</fullName>
    </submittedName>
</protein>
<dbReference type="GO" id="GO:0003676">
    <property type="term" value="F:nucleic acid binding"/>
    <property type="evidence" value="ECO:0007669"/>
    <property type="project" value="InterPro"/>
</dbReference>
<dbReference type="Gene3D" id="4.10.60.10">
    <property type="entry name" value="Zinc finger, CCHC-type"/>
    <property type="match status" value="1"/>
</dbReference>
<keyword evidence="1" id="KW-0479">Metal-binding</keyword>
<evidence type="ECO:0000259" key="3">
    <source>
        <dbReference type="PROSITE" id="PS50158"/>
    </source>
</evidence>
<keyword evidence="5" id="KW-1185">Reference proteome</keyword>
<feature type="compositionally biased region" description="Polar residues" evidence="2">
    <location>
        <begin position="54"/>
        <end position="63"/>
    </location>
</feature>
<feature type="non-terminal residue" evidence="4">
    <location>
        <position position="1"/>
    </location>
</feature>
<dbReference type="SUPFAM" id="SSF57756">
    <property type="entry name" value="Retrovirus zinc finger-like domains"/>
    <property type="match status" value="1"/>
</dbReference>
<dbReference type="EMBL" id="LXQA010332219">
    <property type="protein sequence ID" value="MCI44550.1"/>
    <property type="molecule type" value="Genomic_DNA"/>
</dbReference>
<feature type="non-terminal residue" evidence="4">
    <location>
        <position position="110"/>
    </location>
</feature>
<evidence type="ECO:0000256" key="2">
    <source>
        <dbReference type="SAM" id="MobiDB-lite"/>
    </source>
</evidence>
<feature type="region of interest" description="Disordered" evidence="2">
    <location>
        <begin position="37"/>
        <end position="93"/>
    </location>
</feature>
<dbReference type="Pfam" id="PF00098">
    <property type="entry name" value="zf-CCHC"/>
    <property type="match status" value="1"/>
</dbReference>
<feature type="domain" description="CCHC-type" evidence="3">
    <location>
        <begin position="97"/>
        <end position="110"/>
    </location>
</feature>
<keyword evidence="1" id="KW-0862">Zinc</keyword>
<dbReference type="InterPro" id="IPR001878">
    <property type="entry name" value="Znf_CCHC"/>
</dbReference>
<evidence type="ECO:0000313" key="4">
    <source>
        <dbReference type="EMBL" id="MCI44550.1"/>
    </source>
</evidence>
<comment type="caution">
    <text evidence="4">The sequence shown here is derived from an EMBL/GenBank/DDBJ whole genome shotgun (WGS) entry which is preliminary data.</text>
</comment>
<proteinExistence type="predicted"/>
<reference evidence="4 5" key="1">
    <citation type="journal article" date="2018" name="Front. Plant Sci.">
        <title>Red Clover (Trifolium pratense) and Zigzag Clover (T. medium) - A Picture of Genomic Similarities and Differences.</title>
        <authorList>
            <person name="Dluhosova J."/>
            <person name="Istvanek J."/>
            <person name="Nedelnik J."/>
            <person name="Repkova J."/>
        </authorList>
    </citation>
    <scope>NUCLEOTIDE SEQUENCE [LARGE SCALE GENOMIC DNA]</scope>
    <source>
        <strain evidence="5">cv. 10/8</strain>
        <tissue evidence="4">Leaf</tissue>
    </source>
</reference>
<feature type="compositionally biased region" description="Polar residues" evidence="2">
    <location>
        <begin position="71"/>
        <end position="89"/>
    </location>
</feature>
<keyword evidence="1" id="KW-0863">Zinc-finger</keyword>
<dbReference type="InterPro" id="IPR036875">
    <property type="entry name" value="Znf_CCHC_sf"/>
</dbReference>
<dbReference type="Proteomes" id="UP000265520">
    <property type="component" value="Unassembled WGS sequence"/>
</dbReference>
<dbReference type="PROSITE" id="PS50158">
    <property type="entry name" value="ZF_CCHC"/>
    <property type="match status" value="1"/>
</dbReference>